<feature type="compositionally biased region" description="Low complexity" evidence="1">
    <location>
        <begin position="570"/>
        <end position="587"/>
    </location>
</feature>
<keyword evidence="5" id="KW-1185">Reference proteome</keyword>
<keyword evidence="2" id="KW-0472">Membrane</keyword>
<evidence type="ECO:0000313" key="4">
    <source>
        <dbReference type="EMBL" id="MFC3938540.1"/>
    </source>
</evidence>
<feature type="region of interest" description="Disordered" evidence="1">
    <location>
        <begin position="548"/>
        <end position="751"/>
    </location>
</feature>
<keyword evidence="2" id="KW-0812">Transmembrane</keyword>
<dbReference type="EMBL" id="JBHSAJ010000182">
    <property type="protein sequence ID" value="MFC3938540.1"/>
    <property type="molecule type" value="Genomic_DNA"/>
</dbReference>
<protein>
    <submittedName>
        <fullName evidence="4">Conjugal transfer protein TraG N-terminal domain-containing protein</fullName>
    </submittedName>
</protein>
<keyword evidence="2" id="KW-1133">Transmembrane helix</keyword>
<feature type="domain" description="TraG N-terminal Proteobacteria" evidence="3">
    <location>
        <begin position="5"/>
        <end position="480"/>
    </location>
</feature>
<name>A0ABV8DK39_9BURK</name>
<comment type="caution">
    <text evidence="4">The sequence shown here is derived from an EMBL/GenBank/DDBJ whole genome shotgun (WGS) entry which is preliminary data.</text>
</comment>
<gene>
    <name evidence="4" type="ORF">ACFOW3_28365</name>
</gene>
<sequence length="1288" mass="128394">MSFSVYTLGDTAFVANAFRAVAMFFGQDDYIATMVKAGMVIAILATITVGVLERQFRLDKLLLQFVVVSCILVPKTTVNVESVDGFAAPQLIDDVPIGLAMPISVATTLGYSVGNRISIAMRPAWFSEVEFCDDENRAGATAAQGCSIMRSAMKALYFIVNSNVTRDDMWASNIQRFNRMCTKKPLPESNKLYRSGNVVGEWENFCGEGVNSGYEIIWVGADTFRAESGAYVNADGSFPLVTCATACENIVGTLRDSPFVLAGCKTGNCEDQLNKNVARLFRASTDFGTTLADKFKSSIVASCVMNGRGSTGALSRGYTNDDDRSIAVCNKFMGLYDKVVAADYTRTTAASVTNLAMVTLIAISPFMLMIATMNVMWMLKALPMYLMYMIFAACPFVVFAIADNYFGSNLENIMKAYAEMLTDPTRSACTGGGLCMFEFSAMTEQIVAAMDTAATMVSAGPFALVAILGGMGASKMFGGAPAAAGGGGTSGPKDGSDAFAKAQVAHGRYSGNAEALHAAHQMIGTGAQQAMMNAALLNQGGMTFGETNKAGQTTGFQNQGGVEGARSADVGVKTTSSTGSGTEVGTSRTGGTGMSSGTAQTIQANQGSEASLGTTEAARSSARASLDAKAGVVAQGGRQPDGPQNGAGGATKKGSGTGSKLPALSAGLGGSAGAELASEQSRGDRTSASLQRGNGARQETGARFESGGSITTSGSNRTGLDNSAGTTESQRRSAGESGSHGGTSSTEFSGASQYKTPSFTAIAARLPADVLFGGGNTTFGKGTSFAMRESLMGKLRAAGMDANDVMGILGRVDQESAKLGSLGAALGPINGYAAAVSNALGGMMAQGGPDALKGAIGAAAIMNDGAAVKALSAQLQASQGAIADEGNRRVGEQQPVAAAAGVAAQQAQERVATAQEQAPAAFATERAKAEGAIAQGKSAAGTLNAAGVEGAYAKALATIGGVDPKNASLGAAISKLGDLAKTTVGEARGALKAMGMSDGQIDALGVGAGVAAGAIVGAQAASAIRGAVTATGAAVAAVRSSPAAAAAALEKLGAAAGMGKGRMRGAVADIANHGARSLGSIAASLTEAAANPAARHALRAAGLAGRILPGVGWAITGIEVANFISEQTTGKSLMQHGTEAWNSATGGTPSPAPASPSSGASAGTAGSSQPLANYGAPQVDHGGAAPFSPAPGQAGGGLGSGTTSFGAVSGAVPGLAGSVGGGLPGAATIDMGIQGQGTAQATTTTGFSGGSVSGAVAAPGSSTSKKMDAALKLLDTGGASSKGSSPIL</sequence>
<proteinExistence type="predicted"/>
<dbReference type="Pfam" id="PF07916">
    <property type="entry name" value="TraG_N"/>
    <property type="match status" value="1"/>
</dbReference>
<feature type="compositionally biased region" description="Polar residues" evidence="1">
    <location>
        <begin position="708"/>
        <end position="728"/>
    </location>
</feature>
<evidence type="ECO:0000256" key="1">
    <source>
        <dbReference type="SAM" id="MobiDB-lite"/>
    </source>
</evidence>
<feature type="region of interest" description="Disordered" evidence="1">
    <location>
        <begin position="1139"/>
        <end position="1198"/>
    </location>
</feature>
<evidence type="ECO:0000313" key="5">
    <source>
        <dbReference type="Proteomes" id="UP001595693"/>
    </source>
</evidence>
<evidence type="ECO:0000259" key="3">
    <source>
        <dbReference type="Pfam" id="PF07916"/>
    </source>
</evidence>
<evidence type="ECO:0000256" key="2">
    <source>
        <dbReference type="SAM" id="Phobius"/>
    </source>
</evidence>
<accession>A0ABV8DK39</accession>
<feature type="compositionally biased region" description="Polar residues" evidence="1">
    <location>
        <begin position="548"/>
        <end position="560"/>
    </location>
</feature>
<dbReference type="InterPro" id="IPR012931">
    <property type="entry name" value="TraG_N_Proteobacteria"/>
</dbReference>
<dbReference type="RefSeq" id="WP_055400102.1">
    <property type="nucleotide sequence ID" value="NZ_JAMXAX010000022.1"/>
</dbReference>
<feature type="compositionally biased region" description="Low complexity" evidence="1">
    <location>
        <begin position="1143"/>
        <end position="1168"/>
    </location>
</feature>
<feature type="transmembrane region" description="Helical" evidence="2">
    <location>
        <begin position="30"/>
        <end position="52"/>
    </location>
</feature>
<feature type="compositionally biased region" description="Gly residues" evidence="1">
    <location>
        <begin position="645"/>
        <end position="657"/>
    </location>
</feature>
<organism evidence="4 5">
    <name type="scientific">Acidovorax facilis</name>
    <dbReference type="NCBI Taxonomy" id="12917"/>
    <lineage>
        <taxon>Bacteria</taxon>
        <taxon>Pseudomonadati</taxon>
        <taxon>Pseudomonadota</taxon>
        <taxon>Betaproteobacteria</taxon>
        <taxon>Burkholderiales</taxon>
        <taxon>Comamonadaceae</taxon>
        <taxon>Acidovorax</taxon>
    </lineage>
</organism>
<reference evidence="5" key="1">
    <citation type="journal article" date="2019" name="Int. J. Syst. Evol. Microbiol.">
        <title>The Global Catalogue of Microorganisms (GCM) 10K type strain sequencing project: providing services to taxonomists for standard genome sequencing and annotation.</title>
        <authorList>
            <consortium name="The Broad Institute Genomics Platform"/>
            <consortium name="The Broad Institute Genome Sequencing Center for Infectious Disease"/>
            <person name="Wu L."/>
            <person name="Ma J."/>
        </authorList>
    </citation>
    <scope>NUCLEOTIDE SEQUENCE [LARGE SCALE GENOMIC DNA]</scope>
    <source>
        <strain evidence="5">CCUG 2113</strain>
    </source>
</reference>
<feature type="compositionally biased region" description="Polar residues" evidence="1">
    <location>
        <begin position="602"/>
        <end position="614"/>
    </location>
</feature>
<dbReference type="Proteomes" id="UP001595693">
    <property type="component" value="Unassembled WGS sequence"/>
</dbReference>
<feature type="transmembrane region" description="Helical" evidence="2">
    <location>
        <begin position="355"/>
        <end position="379"/>
    </location>
</feature>
<feature type="transmembrane region" description="Helical" evidence="2">
    <location>
        <begin position="385"/>
        <end position="406"/>
    </location>
</feature>